<dbReference type="InterPro" id="IPR035948">
    <property type="entry name" value="YwqG-like_sf"/>
</dbReference>
<organism evidence="1 2">
    <name type="scientific">Lentzea xinjiangensis</name>
    <dbReference type="NCBI Taxonomy" id="402600"/>
    <lineage>
        <taxon>Bacteria</taxon>
        <taxon>Bacillati</taxon>
        <taxon>Actinomycetota</taxon>
        <taxon>Actinomycetes</taxon>
        <taxon>Pseudonocardiales</taxon>
        <taxon>Pseudonocardiaceae</taxon>
        <taxon>Lentzea</taxon>
    </lineage>
</organism>
<proteinExistence type="predicted"/>
<dbReference type="Gene3D" id="2.30.320.10">
    <property type="entry name" value="YwqG-like"/>
    <property type="match status" value="1"/>
</dbReference>
<dbReference type="STRING" id="402600.SAMN05216188_12439"/>
<dbReference type="SUPFAM" id="SSF103032">
    <property type="entry name" value="Hypothetical protein YwqG"/>
    <property type="match status" value="1"/>
</dbReference>
<dbReference type="EMBL" id="FOFR01000024">
    <property type="protein sequence ID" value="SES16676.1"/>
    <property type="molecule type" value="Genomic_DNA"/>
</dbReference>
<evidence type="ECO:0000313" key="2">
    <source>
        <dbReference type="Proteomes" id="UP000199352"/>
    </source>
</evidence>
<dbReference type="Proteomes" id="UP000199352">
    <property type="component" value="Unassembled WGS sequence"/>
</dbReference>
<dbReference type="Pfam" id="PF09234">
    <property type="entry name" value="DUF1963"/>
    <property type="match status" value="1"/>
</dbReference>
<accession>A0A1H9V4M3</accession>
<name>A0A1H9V4M3_9PSEU</name>
<dbReference type="InterPro" id="IPR015315">
    <property type="entry name" value="DUF1963"/>
</dbReference>
<reference evidence="2" key="1">
    <citation type="submission" date="2016-10" db="EMBL/GenBank/DDBJ databases">
        <authorList>
            <person name="Varghese N."/>
            <person name="Submissions S."/>
        </authorList>
    </citation>
    <scope>NUCLEOTIDE SEQUENCE [LARGE SCALE GENOMIC DNA]</scope>
    <source>
        <strain evidence="2">CGMCC 4.3525</strain>
    </source>
</reference>
<dbReference type="AlphaFoldDB" id="A0A1H9V4M3"/>
<gene>
    <name evidence="1" type="ORF">SAMN05216188_12439</name>
</gene>
<evidence type="ECO:0000313" key="1">
    <source>
        <dbReference type="EMBL" id="SES16676.1"/>
    </source>
</evidence>
<sequence length="297" mass="33781">MDRHEQFRSAAIDRGIPEEEADKFADHLRFAVWAGPGGAGDEVAGQSGGLPRLPVGMTWPGDDYPLPFIGSVDCAALPRAEGLDLPADGSLLFFLHHEEDMEEHPTSEFSRVLYVPAGTETEVGSPPPGHDTRTFFHENIPFLIPERRLTAWVRPVLPDWIEERDVEFQADAVKQVFGELKHIDLLCDLVDDLWPDQDRFCTLRIGGYCREIGGQNSPWTQMAFDNLRSLRAADPDMAREERFRLQREEEHRLVRDWVPLAQFHTTSEVYYGCFLISSADLAAKRFGEMRSFTMFTE</sequence>
<keyword evidence="2" id="KW-1185">Reference proteome</keyword>
<protein>
    <submittedName>
        <fullName evidence="1">Uncharacterized protein YwqG</fullName>
    </submittedName>
</protein>
<dbReference type="RefSeq" id="WP_177221565.1">
    <property type="nucleotide sequence ID" value="NZ_FOFR01000024.1"/>
</dbReference>